<dbReference type="AlphaFoldDB" id="A0ABD4HKQ8"/>
<keyword evidence="2" id="KW-0378">Hydrolase</keyword>
<evidence type="ECO:0000313" key="2">
    <source>
        <dbReference type="EMBL" id="MBA0972041.1"/>
    </source>
</evidence>
<name>A0ABD4HKQ8_ENTGA</name>
<keyword evidence="1" id="KW-1133">Transmembrane helix</keyword>
<proteinExistence type="predicted"/>
<gene>
    <name evidence="2" type="ORF">HWH42_05505</name>
</gene>
<comment type="caution">
    <text evidence="2">The sequence shown here is derived from an EMBL/GenBank/DDBJ whole genome shotgun (WGS) entry which is preliminary data.</text>
</comment>
<sequence>MKIFKRALIGIIIFLGLAGGAGYYYLQQNT</sequence>
<reference evidence="2 3" key="1">
    <citation type="submission" date="2020-06" db="EMBL/GenBank/DDBJ databases">
        <title>Crossreactivity between MHC class I-restricted antigens from cancer cells and an enterococcal bacteriophage.</title>
        <authorList>
            <person name="Fluckiger A."/>
            <person name="Daillere R."/>
            <person name="Sassi M."/>
            <person name="Cattoir V."/>
            <person name="Kroemer G."/>
            <person name="Zitvogel L."/>
        </authorList>
    </citation>
    <scope>NUCLEOTIDE SEQUENCE [LARGE SCALE GENOMIC DNA]</scope>
    <source>
        <strain evidence="2 3">EG4</strain>
    </source>
</reference>
<feature type="transmembrane region" description="Helical" evidence="1">
    <location>
        <begin position="7"/>
        <end position="26"/>
    </location>
</feature>
<evidence type="ECO:0000256" key="1">
    <source>
        <dbReference type="SAM" id="Phobius"/>
    </source>
</evidence>
<dbReference type="EMBL" id="JABXJK010000020">
    <property type="protein sequence ID" value="MBA0972041.1"/>
    <property type="molecule type" value="Genomic_DNA"/>
</dbReference>
<evidence type="ECO:0000313" key="3">
    <source>
        <dbReference type="Proteomes" id="UP000571857"/>
    </source>
</evidence>
<feature type="non-terminal residue" evidence="2">
    <location>
        <position position="30"/>
    </location>
</feature>
<organism evidence="2 3">
    <name type="scientific">Enterococcus gallinarum</name>
    <dbReference type="NCBI Taxonomy" id="1353"/>
    <lineage>
        <taxon>Bacteria</taxon>
        <taxon>Bacillati</taxon>
        <taxon>Bacillota</taxon>
        <taxon>Bacilli</taxon>
        <taxon>Lactobacillales</taxon>
        <taxon>Enterococcaceae</taxon>
        <taxon>Enterococcus</taxon>
    </lineage>
</organism>
<dbReference type="Proteomes" id="UP000571857">
    <property type="component" value="Unassembled WGS sequence"/>
</dbReference>
<protein>
    <submittedName>
        <fullName evidence="2">Alpha/beta hydrolase</fullName>
    </submittedName>
</protein>
<dbReference type="GO" id="GO:0016787">
    <property type="term" value="F:hydrolase activity"/>
    <property type="evidence" value="ECO:0007669"/>
    <property type="project" value="UniProtKB-KW"/>
</dbReference>
<keyword evidence="1" id="KW-0472">Membrane</keyword>
<accession>A0ABD4HKQ8</accession>
<keyword evidence="1" id="KW-0812">Transmembrane</keyword>